<dbReference type="AlphaFoldDB" id="A0AAF5CYX2"/>
<evidence type="ECO:0000256" key="9">
    <source>
        <dbReference type="SAM" id="MobiDB-lite"/>
    </source>
</evidence>
<accession>A0AAF5CYX2</accession>
<keyword evidence="3 8" id="KW-0812">Transmembrane</keyword>
<evidence type="ECO:0000256" key="4">
    <source>
        <dbReference type="ARBA" id="ARBA00022989"/>
    </source>
</evidence>
<dbReference type="PANTHER" id="PTHR11003:SF61">
    <property type="entry name" value="POTASSIUM CHANNEL DOMAIN-CONTAINING PROTEIN"/>
    <property type="match status" value="1"/>
</dbReference>
<feature type="region of interest" description="Disordered" evidence="9">
    <location>
        <begin position="1416"/>
        <end position="1435"/>
    </location>
</feature>
<evidence type="ECO:0000256" key="1">
    <source>
        <dbReference type="ARBA" id="ARBA00004141"/>
    </source>
</evidence>
<evidence type="ECO:0000313" key="12">
    <source>
        <dbReference type="Proteomes" id="UP000035681"/>
    </source>
</evidence>
<dbReference type="InterPro" id="IPR003280">
    <property type="entry name" value="2pore_dom_K_chnl"/>
</dbReference>
<protein>
    <submittedName>
        <fullName evidence="13">Potassium channel domain-containing protein</fullName>
    </submittedName>
</protein>
<feature type="domain" description="Potassium channel" evidence="11">
    <location>
        <begin position="287"/>
        <end position="358"/>
    </location>
</feature>
<evidence type="ECO:0000256" key="8">
    <source>
        <dbReference type="RuleBase" id="RU003857"/>
    </source>
</evidence>
<evidence type="ECO:0000259" key="11">
    <source>
        <dbReference type="Pfam" id="PF07885"/>
    </source>
</evidence>
<sequence>YIGIAIDIDDQVQLCNSKQEENEEVKIINKNDCQKDVFHKIKNKKNIIYRLLKHFNNLIFQLKFFFIIVIYSVLGALLFIYIEKDYDLALKQESYNYHLIARDMLFHNLKQIHIENRNDRENKWKEAILEFETNINAPPPSLETSWTFSMAIFYVGTIYTTIGYGNIACATTTGRIVSIIYAFIGIPIFLIILNNLNEFLLKKIKMISILFEDNIFYYSMKLGLLKLEDEKKIKYYKKFNNEKNTDNELIELSNVTDTNDTCITINVEEEEEKNVIHNPPILTGVLVTLIWIFLSAGLFCLWEDWTYGSSTYFIFISLLTIGFGDIYPVHRPELFCWAFGAVIVGLSLVTVCISLCQEKIELLYKAILDKLLEDYIRALESGDPEAIKNAMSEFGGKAKFIMPLISKSKGVKMMEQLKSDAKEKGIDLPSSISSVNPETGRPNFCETNKDKLDDFIKNEDSNIEKDSPILKNKFDQERVKMKSEKVTNSQIQTDESLLDEYIKNTKILNNYDITGTISSIISDDIIQTENKRINNLNDVSSVKIPMTNTSNQTDKILLKDCGIQPDVSYIVKHFPTKSNQFENIILNDEEIKHKSIFSSNENICVNFMKDTALDPIDIITSRNTSTQTQYLTIKSRRSQTRLTGIVKARKNIKSHHNLKEHDIKKIKHKNISTSKSGMTKKEKQHLKNFLLQIRNNDDGKQNIINNFNINVDETNYLTTNEETILLMKELEIYRSKNNTYKIAHDNSNSYDYELKSDIKQHKTPTNVPLDTDNYINKNDKISKELNLQSVPSLSSNNELAINSKNHPIKNNNEIIFKNKLSPILQEENVNVLEKNLIDKLNINKSPTSLQIEELPNQTSLIHSPLNLKKDEERNIKINDNDLSRNINEYNEISQFPQDNIKKCSINELSLDGEKYEEVTINIELVKKLKKDDFKLITSKEKDYISKLAKSKHFLFSDSSGSEEDIDNKKLYDIKNLHDRFSSEDDNLSIEELFTDQWVQTENEIEKPILPLKDSTSQYDKKIDQSYFIEKILQTEDKIFINKINQTMPNEIYSIQCQTDENELHNVECQTMINMDNIHIREPLNDSNIYSNTEIKNIGVQACCNYGNFTCQFNYEIPKIDSQTQYICNNKEFGSQYIYKPKTTSTESQIKAEHMDFSNQYSFTPSTTNSEVQVSYKKKENTTQTKTKFFENQAVQFNLEKLSKETQVGFDDGIISRNTSLKNLTIREGECIKEGAKDISRMSINKKSEKDVSSTTKFTLFEEHSDILLKSKQSESEYLNKEENIIISPHSILPDTNIKKDNFESGIKIQHYNKKLEFTNYETDASYKFFKNELDTEEENFESVISDIKTDNKYKKSSEDVVDVGIQTGVLARVQHIYGEGQKKLKTSDSGSIVSPEFQKVSLKKLHAIDDKGVYRSVDVTPPASPSSSSIKRNLSLKKDRSSKIYNDTLKSPIKESKVPDLIRSFSTYEEQDDSSLNSKVNPSKKNK</sequence>
<feature type="transmembrane region" description="Helical" evidence="10">
    <location>
        <begin position="281"/>
        <end position="299"/>
    </location>
</feature>
<proteinExistence type="inferred from homology"/>
<feature type="transmembrane region" description="Helical" evidence="10">
    <location>
        <begin position="58"/>
        <end position="82"/>
    </location>
</feature>
<name>A0AAF5CYX2_STRER</name>
<keyword evidence="5 8" id="KW-0406">Ion transport</keyword>
<evidence type="ECO:0000256" key="3">
    <source>
        <dbReference type="ARBA" id="ARBA00022692"/>
    </source>
</evidence>
<dbReference type="InterPro" id="IPR013099">
    <property type="entry name" value="K_chnl_dom"/>
</dbReference>
<reference evidence="13" key="1">
    <citation type="submission" date="2024-02" db="UniProtKB">
        <authorList>
            <consortium name="WormBaseParasite"/>
        </authorList>
    </citation>
    <scope>IDENTIFICATION</scope>
</reference>
<dbReference type="PRINTS" id="PR01333">
    <property type="entry name" value="2POREKCHANEL"/>
</dbReference>
<keyword evidence="6 10" id="KW-0472">Membrane</keyword>
<dbReference type="SUPFAM" id="SSF81324">
    <property type="entry name" value="Voltage-gated potassium channels"/>
    <property type="match status" value="2"/>
</dbReference>
<feature type="compositionally biased region" description="Polar residues" evidence="9">
    <location>
        <begin position="1468"/>
        <end position="1481"/>
    </location>
</feature>
<feature type="region of interest" description="Disordered" evidence="9">
    <location>
        <begin position="1468"/>
        <end position="1487"/>
    </location>
</feature>
<evidence type="ECO:0000256" key="7">
    <source>
        <dbReference type="ARBA" id="ARBA00023303"/>
    </source>
</evidence>
<feature type="transmembrane region" description="Helical" evidence="10">
    <location>
        <begin position="334"/>
        <end position="355"/>
    </location>
</feature>
<dbReference type="GO" id="GO:0005886">
    <property type="term" value="C:plasma membrane"/>
    <property type="evidence" value="ECO:0007669"/>
    <property type="project" value="TreeGrafter"/>
</dbReference>
<comment type="similarity">
    <text evidence="8">Belongs to the two pore domain potassium channel (TC 1.A.1.8) family.</text>
</comment>
<evidence type="ECO:0000256" key="2">
    <source>
        <dbReference type="ARBA" id="ARBA00022448"/>
    </source>
</evidence>
<feature type="domain" description="Potassium channel" evidence="11">
    <location>
        <begin position="145"/>
        <end position="201"/>
    </location>
</feature>
<dbReference type="Pfam" id="PF07885">
    <property type="entry name" value="Ion_trans_2"/>
    <property type="match status" value="2"/>
</dbReference>
<keyword evidence="2 8" id="KW-0813">Transport</keyword>
<feature type="transmembrane region" description="Helical" evidence="10">
    <location>
        <begin position="305"/>
        <end position="327"/>
    </location>
</feature>
<dbReference type="WBParaSite" id="TCONS_00004094.p1">
    <property type="protein sequence ID" value="TCONS_00004094.p1"/>
    <property type="gene ID" value="XLOC_001072"/>
</dbReference>
<dbReference type="Gene3D" id="1.10.287.70">
    <property type="match status" value="1"/>
</dbReference>
<evidence type="ECO:0000313" key="13">
    <source>
        <dbReference type="WBParaSite" id="TCONS_00004094.p1"/>
    </source>
</evidence>
<organism evidence="12 13">
    <name type="scientific">Strongyloides stercoralis</name>
    <name type="common">Threadworm</name>
    <dbReference type="NCBI Taxonomy" id="6248"/>
    <lineage>
        <taxon>Eukaryota</taxon>
        <taxon>Metazoa</taxon>
        <taxon>Ecdysozoa</taxon>
        <taxon>Nematoda</taxon>
        <taxon>Chromadorea</taxon>
        <taxon>Rhabditida</taxon>
        <taxon>Tylenchina</taxon>
        <taxon>Panagrolaimomorpha</taxon>
        <taxon>Strongyloidoidea</taxon>
        <taxon>Strongyloididae</taxon>
        <taxon>Strongyloides</taxon>
    </lineage>
</organism>
<evidence type="ECO:0000256" key="10">
    <source>
        <dbReference type="SAM" id="Phobius"/>
    </source>
</evidence>
<dbReference type="GO" id="GO:0022841">
    <property type="term" value="F:potassium ion leak channel activity"/>
    <property type="evidence" value="ECO:0007669"/>
    <property type="project" value="TreeGrafter"/>
</dbReference>
<keyword evidence="7 8" id="KW-0407">Ion channel</keyword>
<keyword evidence="12" id="KW-1185">Reference proteome</keyword>
<keyword evidence="4 10" id="KW-1133">Transmembrane helix</keyword>
<dbReference type="PANTHER" id="PTHR11003">
    <property type="entry name" value="POTASSIUM CHANNEL, SUBFAMILY K"/>
    <property type="match status" value="1"/>
</dbReference>
<evidence type="ECO:0000256" key="6">
    <source>
        <dbReference type="ARBA" id="ARBA00023136"/>
    </source>
</evidence>
<evidence type="ECO:0000256" key="5">
    <source>
        <dbReference type="ARBA" id="ARBA00023065"/>
    </source>
</evidence>
<dbReference type="Proteomes" id="UP000035681">
    <property type="component" value="Unplaced"/>
</dbReference>
<dbReference type="GO" id="GO:0015271">
    <property type="term" value="F:outward rectifier potassium channel activity"/>
    <property type="evidence" value="ECO:0007669"/>
    <property type="project" value="TreeGrafter"/>
</dbReference>
<comment type="subcellular location">
    <subcellularLocation>
        <location evidence="1">Membrane</location>
        <topology evidence="1">Multi-pass membrane protein</topology>
    </subcellularLocation>
</comment>
<feature type="transmembrane region" description="Helical" evidence="10">
    <location>
        <begin position="176"/>
        <end position="196"/>
    </location>
</feature>
<feature type="transmembrane region" description="Helical" evidence="10">
    <location>
        <begin position="146"/>
        <end position="164"/>
    </location>
</feature>
<dbReference type="GO" id="GO:0030322">
    <property type="term" value="P:stabilization of membrane potential"/>
    <property type="evidence" value="ECO:0007669"/>
    <property type="project" value="TreeGrafter"/>
</dbReference>